<keyword evidence="2" id="KW-1185">Reference proteome</keyword>
<dbReference type="Pfam" id="PF11697">
    <property type="entry name" value="DUF3293"/>
    <property type="match status" value="1"/>
</dbReference>
<dbReference type="InterPro" id="IPR021710">
    <property type="entry name" value="DUF3293"/>
</dbReference>
<name>A0ABT5KW11_9BURK</name>
<dbReference type="EMBL" id="JAQQXS010000021">
    <property type="protein sequence ID" value="MDC8787109.1"/>
    <property type="molecule type" value="Genomic_DNA"/>
</dbReference>
<organism evidence="1 2">
    <name type="scientific">Roseateles koreensis</name>
    <dbReference type="NCBI Taxonomy" id="2987526"/>
    <lineage>
        <taxon>Bacteria</taxon>
        <taxon>Pseudomonadati</taxon>
        <taxon>Pseudomonadota</taxon>
        <taxon>Betaproteobacteria</taxon>
        <taxon>Burkholderiales</taxon>
        <taxon>Sphaerotilaceae</taxon>
        <taxon>Roseateles</taxon>
    </lineage>
</organism>
<reference evidence="1 2" key="1">
    <citation type="submission" date="2022-10" db="EMBL/GenBank/DDBJ databases">
        <title>paucibacter sp. hw8 Genome sequencing.</title>
        <authorList>
            <person name="Park S."/>
        </authorList>
    </citation>
    <scope>NUCLEOTIDE SEQUENCE [LARGE SCALE GENOMIC DNA]</scope>
    <source>
        <strain evidence="2">hw8</strain>
    </source>
</reference>
<proteinExistence type="predicted"/>
<sequence length="142" mass="15642">MNFESIIEPETRRAYEETEYRVIGESPFVLRIGVASQELATVQVATGVLSSAFVTACNPFGAVLTDEENSRRQVELAQELKTRSLSFIEGVGQHPNNNWPGESSYLVLGLNLEAARTLGHRLEQNAIVWAGDDAVPQLVLLK</sequence>
<protein>
    <submittedName>
        <fullName evidence="1">DUF3293 domain-containing protein</fullName>
    </submittedName>
</protein>
<comment type="caution">
    <text evidence="1">The sequence shown here is derived from an EMBL/GenBank/DDBJ whole genome shotgun (WGS) entry which is preliminary data.</text>
</comment>
<accession>A0ABT5KW11</accession>
<gene>
    <name evidence="1" type="ORF">PRZ01_18110</name>
</gene>
<dbReference type="Proteomes" id="UP001219862">
    <property type="component" value="Unassembled WGS sequence"/>
</dbReference>
<dbReference type="RefSeq" id="WP_273598248.1">
    <property type="nucleotide sequence ID" value="NZ_JAQQXS010000021.1"/>
</dbReference>
<evidence type="ECO:0000313" key="1">
    <source>
        <dbReference type="EMBL" id="MDC8787109.1"/>
    </source>
</evidence>
<evidence type="ECO:0000313" key="2">
    <source>
        <dbReference type="Proteomes" id="UP001219862"/>
    </source>
</evidence>